<evidence type="ECO:0000256" key="1">
    <source>
        <dbReference type="SAM" id="MobiDB-lite"/>
    </source>
</evidence>
<feature type="compositionally biased region" description="Polar residues" evidence="1">
    <location>
        <begin position="39"/>
        <end position="59"/>
    </location>
</feature>
<feature type="compositionally biased region" description="Basic residues" evidence="1">
    <location>
        <begin position="9"/>
        <end position="25"/>
    </location>
</feature>
<evidence type="ECO:0000313" key="3">
    <source>
        <dbReference type="Proteomes" id="UP001054945"/>
    </source>
</evidence>
<organism evidence="2 3">
    <name type="scientific">Caerostris extrusa</name>
    <name type="common">Bark spider</name>
    <name type="synonym">Caerostris bankana</name>
    <dbReference type="NCBI Taxonomy" id="172846"/>
    <lineage>
        <taxon>Eukaryota</taxon>
        <taxon>Metazoa</taxon>
        <taxon>Ecdysozoa</taxon>
        <taxon>Arthropoda</taxon>
        <taxon>Chelicerata</taxon>
        <taxon>Arachnida</taxon>
        <taxon>Araneae</taxon>
        <taxon>Araneomorphae</taxon>
        <taxon>Entelegynae</taxon>
        <taxon>Araneoidea</taxon>
        <taxon>Araneidae</taxon>
        <taxon>Caerostris</taxon>
    </lineage>
</organism>
<dbReference type="EMBL" id="BPLR01014722">
    <property type="protein sequence ID" value="GIY70792.1"/>
    <property type="molecule type" value="Genomic_DNA"/>
</dbReference>
<reference evidence="2 3" key="1">
    <citation type="submission" date="2021-06" db="EMBL/GenBank/DDBJ databases">
        <title>Caerostris extrusa draft genome.</title>
        <authorList>
            <person name="Kono N."/>
            <person name="Arakawa K."/>
        </authorList>
    </citation>
    <scope>NUCLEOTIDE SEQUENCE [LARGE SCALE GENOMIC DNA]</scope>
</reference>
<name>A0AAV4VKD0_CAEEX</name>
<dbReference type="Proteomes" id="UP001054945">
    <property type="component" value="Unassembled WGS sequence"/>
</dbReference>
<accession>A0AAV4VKD0</accession>
<dbReference type="AlphaFoldDB" id="A0AAV4VKD0"/>
<gene>
    <name evidence="2" type="ORF">CEXT_392941</name>
</gene>
<comment type="caution">
    <text evidence="2">The sequence shown here is derived from an EMBL/GenBank/DDBJ whole genome shotgun (WGS) entry which is preliminary data.</text>
</comment>
<sequence length="89" mass="10101">MTEEETRIRLQHPNKPPFRRRRGKKNLLNGMPSKPKSIPLNSPTPNGKSVQKAIPNTSIADRCPHKPDMAEGIIPLTKRPRLNCQDQAR</sequence>
<keyword evidence="3" id="KW-1185">Reference proteome</keyword>
<protein>
    <submittedName>
        <fullName evidence="2">Uncharacterized protein</fullName>
    </submittedName>
</protein>
<feature type="region of interest" description="Disordered" evidence="1">
    <location>
        <begin position="1"/>
        <end position="89"/>
    </location>
</feature>
<proteinExistence type="predicted"/>
<evidence type="ECO:0000313" key="2">
    <source>
        <dbReference type="EMBL" id="GIY70792.1"/>
    </source>
</evidence>